<accession>A0A1T5ATE2</accession>
<dbReference type="InterPro" id="IPR029069">
    <property type="entry name" value="HotDog_dom_sf"/>
</dbReference>
<name>A0A1T5ATE2_9FLAO</name>
<dbReference type="GO" id="GO:0061522">
    <property type="term" value="F:1,4-dihydroxy-2-naphthoyl-CoA thioesterase activity"/>
    <property type="evidence" value="ECO:0007669"/>
    <property type="project" value="TreeGrafter"/>
</dbReference>
<dbReference type="PANTHER" id="PTHR43240:SF5">
    <property type="entry name" value="1,4-DIHYDROXY-2-NAPHTHOYL-COA THIOESTERASE 1"/>
    <property type="match status" value="1"/>
</dbReference>
<dbReference type="EMBL" id="FUYY01000001">
    <property type="protein sequence ID" value="SKB37853.1"/>
    <property type="molecule type" value="Genomic_DNA"/>
</dbReference>
<evidence type="ECO:0000256" key="1">
    <source>
        <dbReference type="ARBA" id="ARBA00008324"/>
    </source>
</evidence>
<comment type="similarity">
    <text evidence="1">Belongs to the thioesterase PaaI family.</text>
</comment>
<dbReference type="InterPro" id="IPR006683">
    <property type="entry name" value="Thioestr_dom"/>
</dbReference>
<organism evidence="4 5">
    <name type="scientific">Salegentibacter holothuriorum</name>
    <dbReference type="NCBI Taxonomy" id="241145"/>
    <lineage>
        <taxon>Bacteria</taxon>
        <taxon>Pseudomonadati</taxon>
        <taxon>Bacteroidota</taxon>
        <taxon>Flavobacteriia</taxon>
        <taxon>Flavobacteriales</taxon>
        <taxon>Flavobacteriaceae</taxon>
        <taxon>Salegentibacter</taxon>
    </lineage>
</organism>
<evidence type="ECO:0000313" key="4">
    <source>
        <dbReference type="EMBL" id="SKB37853.1"/>
    </source>
</evidence>
<evidence type="ECO:0000259" key="3">
    <source>
        <dbReference type="Pfam" id="PF03061"/>
    </source>
</evidence>
<keyword evidence="2" id="KW-0378">Hydrolase</keyword>
<proteinExistence type="inferred from homology"/>
<gene>
    <name evidence="4" type="ORF">SAMN05660776_0824</name>
</gene>
<dbReference type="NCBIfam" id="TIGR00369">
    <property type="entry name" value="unchar_dom_1"/>
    <property type="match status" value="1"/>
</dbReference>
<dbReference type="STRING" id="241145.SAMN05660776_0824"/>
<reference evidence="5" key="1">
    <citation type="submission" date="2017-02" db="EMBL/GenBank/DDBJ databases">
        <authorList>
            <person name="Varghese N."/>
            <person name="Submissions S."/>
        </authorList>
    </citation>
    <scope>NUCLEOTIDE SEQUENCE [LARGE SCALE GENOMIC DNA]</scope>
    <source>
        <strain evidence="5">DSM 23405</strain>
    </source>
</reference>
<dbReference type="Gene3D" id="3.10.129.10">
    <property type="entry name" value="Hotdog Thioesterase"/>
    <property type="match status" value="1"/>
</dbReference>
<dbReference type="CDD" id="cd03443">
    <property type="entry name" value="PaaI_thioesterase"/>
    <property type="match status" value="1"/>
</dbReference>
<evidence type="ECO:0000256" key="2">
    <source>
        <dbReference type="ARBA" id="ARBA00022801"/>
    </source>
</evidence>
<feature type="domain" description="Thioesterase" evidence="3">
    <location>
        <begin position="66"/>
        <end position="142"/>
    </location>
</feature>
<dbReference type="PANTHER" id="PTHR43240">
    <property type="entry name" value="1,4-DIHYDROXY-2-NAPHTHOYL-COA THIOESTERASE 1"/>
    <property type="match status" value="1"/>
</dbReference>
<evidence type="ECO:0000313" key="5">
    <source>
        <dbReference type="Proteomes" id="UP000190230"/>
    </source>
</evidence>
<protein>
    <submittedName>
        <fullName evidence="4">Uncharacterized domain 1-containing protein</fullName>
    </submittedName>
</protein>
<dbReference type="Pfam" id="PF03061">
    <property type="entry name" value="4HBT"/>
    <property type="match status" value="1"/>
</dbReference>
<dbReference type="GO" id="GO:0005829">
    <property type="term" value="C:cytosol"/>
    <property type="evidence" value="ECO:0007669"/>
    <property type="project" value="TreeGrafter"/>
</dbReference>
<keyword evidence="5" id="KW-1185">Reference proteome</keyword>
<dbReference type="InterPro" id="IPR003736">
    <property type="entry name" value="PAAI_dom"/>
</dbReference>
<dbReference type="AlphaFoldDB" id="A0A1T5ATE2"/>
<dbReference type="SUPFAM" id="SSF54637">
    <property type="entry name" value="Thioesterase/thiol ester dehydrase-isomerase"/>
    <property type="match status" value="1"/>
</dbReference>
<dbReference type="Proteomes" id="UP000190230">
    <property type="component" value="Unassembled WGS sequence"/>
</dbReference>
<sequence>MPLGLPDVAYKETNLIAMTKEEILKLSKKVCRNTLMETLEIEFTEIGDDYLIAKMPVTSKVHQPDGVLHGGASVALAESVGSMASYVFLDTEKFYVRGIEISANHLKSISEGFVFAKASFIHKGRTTQLFEIRITDEDQNLISIVKLTTIALPKKK</sequence>